<reference evidence="2" key="1">
    <citation type="submission" date="2021-01" db="EMBL/GenBank/DDBJ databases">
        <authorList>
            <person name="Corre E."/>
            <person name="Pelletier E."/>
            <person name="Niang G."/>
            <person name="Scheremetjew M."/>
            <person name="Finn R."/>
            <person name="Kale V."/>
            <person name="Holt S."/>
            <person name="Cochrane G."/>
            <person name="Meng A."/>
            <person name="Brown T."/>
            <person name="Cohen L."/>
        </authorList>
    </citation>
    <scope>NUCLEOTIDE SEQUENCE</scope>
    <source>
        <strain evidence="2">GSBS06</strain>
    </source>
</reference>
<accession>A0A6S8AZ63</accession>
<gene>
    <name evidence="2" type="ORF">ASTO00021_LOCUS3749</name>
    <name evidence="3" type="ORF">ASTO00021_LOCUS3750</name>
</gene>
<evidence type="ECO:0000313" key="3">
    <source>
        <dbReference type="EMBL" id="CAE0433429.1"/>
    </source>
</evidence>
<dbReference type="InterPro" id="IPR021067">
    <property type="entry name" value="Glycosyltransferase"/>
</dbReference>
<dbReference type="EMBL" id="HBIN01005223">
    <property type="protein sequence ID" value="CAE0433428.1"/>
    <property type="molecule type" value="Transcribed_RNA"/>
</dbReference>
<dbReference type="PANTHER" id="PTHR34496:SF6">
    <property type="entry name" value="GLYCOSYLTRANSFERASE 2-LIKE DOMAIN-CONTAINING PROTEIN"/>
    <property type="match status" value="1"/>
</dbReference>
<sequence>MWWENKGKQRVMALRNRKSSLNSKGIKRRTIFAGLFLCVFLVLVFQYGGFLLSLNDVQNQQSQTESNSSRYKGDVNDHSTSNTTNKKRVKKNCKFAAAIDGYIEGCVNNCQGFSTLNEAKMRCSENELCTGITRIPWLDAHEQYELRSGSRVFASIDGQVSYRLSGCRSKSKDSALVNREYETKSKTLDTDDYDWGMKTDSNDDRGTTSKGSENITFERIGQIRFWEPPMDFENSYHKVGTFVNGDPTIFVGIASYRDPMCTATIERLFQWAKYPHRIFVGAAEQNAEGDIPCVNPKRPCKEDPEQLLCKYVNQIRIMPVKAKDAMGP</sequence>
<dbReference type="EMBL" id="HBIN01005224">
    <property type="protein sequence ID" value="CAE0433429.1"/>
    <property type="molecule type" value="Transcribed_RNA"/>
</dbReference>
<protein>
    <submittedName>
        <fullName evidence="2">Uncharacterized protein</fullName>
    </submittedName>
</protein>
<feature type="region of interest" description="Disordered" evidence="1">
    <location>
        <begin position="63"/>
        <end position="84"/>
    </location>
</feature>
<dbReference type="AlphaFoldDB" id="A0A6S8AZ63"/>
<dbReference type="Pfam" id="PF11397">
    <property type="entry name" value="GlcNAc"/>
    <property type="match status" value="1"/>
</dbReference>
<organism evidence="2">
    <name type="scientific">Aplanochytrium stocchinoi</name>
    <dbReference type="NCBI Taxonomy" id="215587"/>
    <lineage>
        <taxon>Eukaryota</taxon>
        <taxon>Sar</taxon>
        <taxon>Stramenopiles</taxon>
        <taxon>Bigyra</taxon>
        <taxon>Labyrinthulomycetes</taxon>
        <taxon>Thraustochytrida</taxon>
        <taxon>Thraustochytriidae</taxon>
        <taxon>Aplanochytrium</taxon>
    </lineage>
</organism>
<dbReference type="PANTHER" id="PTHR34496">
    <property type="entry name" value="GLCNAC TRANSFERASE-RELATED"/>
    <property type="match status" value="1"/>
</dbReference>
<name>A0A6S8AZ63_9STRA</name>
<proteinExistence type="predicted"/>
<evidence type="ECO:0000313" key="2">
    <source>
        <dbReference type="EMBL" id="CAE0433428.1"/>
    </source>
</evidence>
<evidence type="ECO:0000256" key="1">
    <source>
        <dbReference type="SAM" id="MobiDB-lite"/>
    </source>
</evidence>